<protein>
    <recommendedName>
        <fullName evidence="3">F-box domain-containing protein</fullName>
    </recommendedName>
</protein>
<name>A0A6A6RY56_9PLEO</name>
<evidence type="ECO:0008006" key="3">
    <source>
        <dbReference type="Google" id="ProtNLM"/>
    </source>
</evidence>
<accession>A0A6A6RY56</accession>
<dbReference type="AlphaFoldDB" id="A0A6A6RY56"/>
<sequence length="480" mass="55228">MDSRKDNWNALKQLARELVPRRTPLASAHGPFNLLPNELVHKIAKSIKSVADLHSLALTSWRLNAIASEYLYAQYSFKLSDWPSRVQLDKSGRDPSLFIRALLEKPGLTRFVKIVHIDLADSWLDRTRWRISEEMPPTKKWWRSGVRQLLDTPVAGQCISRASPQFGRPEESLEDRMELILLLLPKIEKLTIMLWFVRNRSPGQAVGQRIFDLLASSSSAQEHIGLHGFKHLTELKIQFTAPAPELNDRDQLAMEAKISTILRLPTLKNLYLKNLKITNVLSIGECPRRASKVRCLQMHGVALHATVWKAFFNCFRSLEELEIVLPRGGLKHLLVSLEVQKDSLASLQLSGSQKIRKPQESSRHTFGAFHKIAELRIWLSMVWLDEDEYEGLPAPLVWDTLKHVLPPNLQTLIIYNNFRTNTTYTLTDQVPTTKQWGELIKKEEYPHLSEVFFMNEVNFGERDAYPMRSQPCFSWCPGRQ</sequence>
<proteinExistence type="predicted"/>
<dbReference type="SUPFAM" id="SSF52047">
    <property type="entry name" value="RNI-like"/>
    <property type="match status" value="1"/>
</dbReference>
<evidence type="ECO:0000313" key="1">
    <source>
        <dbReference type="EMBL" id="KAF2640125.1"/>
    </source>
</evidence>
<organism evidence="1 2">
    <name type="scientific">Massarina eburnea CBS 473.64</name>
    <dbReference type="NCBI Taxonomy" id="1395130"/>
    <lineage>
        <taxon>Eukaryota</taxon>
        <taxon>Fungi</taxon>
        <taxon>Dikarya</taxon>
        <taxon>Ascomycota</taxon>
        <taxon>Pezizomycotina</taxon>
        <taxon>Dothideomycetes</taxon>
        <taxon>Pleosporomycetidae</taxon>
        <taxon>Pleosporales</taxon>
        <taxon>Massarineae</taxon>
        <taxon>Massarinaceae</taxon>
        <taxon>Massarina</taxon>
    </lineage>
</organism>
<dbReference type="EMBL" id="MU006785">
    <property type="protein sequence ID" value="KAF2640125.1"/>
    <property type="molecule type" value="Genomic_DNA"/>
</dbReference>
<dbReference type="Proteomes" id="UP000799753">
    <property type="component" value="Unassembled WGS sequence"/>
</dbReference>
<gene>
    <name evidence="1" type="ORF">P280DRAFT_518548</name>
</gene>
<keyword evidence="2" id="KW-1185">Reference proteome</keyword>
<evidence type="ECO:0000313" key="2">
    <source>
        <dbReference type="Proteomes" id="UP000799753"/>
    </source>
</evidence>
<reference evidence="1" key="1">
    <citation type="journal article" date="2020" name="Stud. Mycol.">
        <title>101 Dothideomycetes genomes: a test case for predicting lifestyles and emergence of pathogens.</title>
        <authorList>
            <person name="Haridas S."/>
            <person name="Albert R."/>
            <person name="Binder M."/>
            <person name="Bloem J."/>
            <person name="Labutti K."/>
            <person name="Salamov A."/>
            <person name="Andreopoulos B."/>
            <person name="Baker S."/>
            <person name="Barry K."/>
            <person name="Bills G."/>
            <person name="Bluhm B."/>
            <person name="Cannon C."/>
            <person name="Castanera R."/>
            <person name="Culley D."/>
            <person name="Daum C."/>
            <person name="Ezra D."/>
            <person name="Gonzalez J."/>
            <person name="Henrissat B."/>
            <person name="Kuo A."/>
            <person name="Liang C."/>
            <person name="Lipzen A."/>
            <person name="Lutzoni F."/>
            <person name="Magnuson J."/>
            <person name="Mondo S."/>
            <person name="Nolan M."/>
            <person name="Ohm R."/>
            <person name="Pangilinan J."/>
            <person name="Park H.-J."/>
            <person name="Ramirez L."/>
            <person name="Alfaro M."/>
            <person name="Sun H."/>
            <person name="Tritt A."/>
            <person name="Yoshinaga Y."/>
            <person name="Zwiers L.-H."/>
            <person name="Turgeon B."/>
            <person name="Goodwin S."/>
            <person name="Spatafora J."/>
            <person name="Crous P."/>
            <person name="Grigoriev I."/>
        </authorList>
    </citation>
    <scope>NUCLEOTIDE SEQUENCE</scope>
    <source>
        <strain evidence="1">CBS 473.64</strain>
    </source>
</reference>